<name>A0A8J8NWU4_HALGN</name>
<protein>
    <submittedName>
        <fullName evidence="1">Uncharacterized protein</fullName>
    </submittedName>
</protein>
<keyword evidence="2" id="KW-1185">Reference proteome</keyword>
<reference evidence="1" key="1">
    <citation type="submission" date="2019-06" db="EMBL/GenBank/DDBJ databases">
        <authorList>
            <person name="Zheng W."/>
        </authorList>
    </citation>
    <scope>NUCLEOTIDE SEQUENCE</scope>
    <source>
        <strain evidence="1">QDHG01</strain>
    </source>
</reference>
<dbReference type="Proteomes" id="UP000785679">
    <property type="component" value="Unassembled WGS sequence"/>
</dbReference>
<proteinExistence type="predicted"/>
<dbReference type="AlphaFoldDB" id="A0A8J8NWU4"/>
<accession>A0A8J8NWU4</accession>
<sequence>MMLDYLECKIGHRSSKKGPIENSLVSPQADEHIAHTAAETPQGCQFLTSANIQVQQDKDENWETVKKFYKVEFKEGENLKRPLINPDKRKILSTLMKNDHLTIKNIHNHMLEKIVYQK</sequence>
<comment type="caution">
    <text evidence="1">The sequence shown here is derived from an EMBL/GenBank/DDBJ whole genome shotgun (WGS) entry which is preliminary data.</text>
</comment>
<evidence type="ECO:0000313" key="2">
    <source>
        <dbReference type="Proteomes" id="UP000785679"/>
    </source>
</evidence>
<evidence type="ECO:0000313" key="1">
    <source>
        <dbReference type="EMBL" id="TNV83067.1"/>
    </source>
</evidence>
<dbReference type="EMBL" id="RRYP01004205">
    <property type="protein sequence ID" value="TNV83067.1"/>
    <property type="molecule type" value="Genomic_DNA"/>
</dbReference>
<organism evidence="1 2">
    <name type="scientific">Halteria grandinella</name>
    <dbReference type="NCBI Taxonomy" id="5974"/>
    <lineage>
        <taxon>Eukaryota</taxon>
        <taxon>Sar</taxon>
        <taxon>Alveolata</taxon>
        <taxon>Ciliophora</taxon>
        <taxon>Intramacronucleata</taxon>
        <taxon>Spirotrichea</taxon>
        <taxon>Stichotrichia</taxon>
        <taxon>Sporadotrichida</taxon>
        <taxon>Halteriidae</taxon>
        <taxon>Halteria</taxon>
    </lineage>
</organism>
<gene>
    <name evidence="1" type="ORF">FGO68_gene11246</name>
</gene>